<dbReference type="OrthoDB" id="2501352at2"/>
<dbReference type="InterPro" id="IPR006311">
    <property type="entry name" value="TAT_signal"/>
</dbReference>
<evidence type="ECO:0000256" key="1">
    <source>
        <dbReference type="SAM" id="MobiDB-lite"/>
    </source>
</evidence>
<dbReference type="Proteomes" id="UP000307943">
    <property type="component" value="Unassembled WGS sequence"/>
</dbReference>
<keyword evidence="4" id="KW-1185">Reference proteome</keyword>
<dbReference type="RefSeq" id="WP_139600669.1">
    <property type="nucleotide sequence ID" value="NZ_VDCQ01000003.1"/>
</dbReference>
<accession>A0A5C4TGK0</accession>
<dbReference type="Gene3D" id="2.160.20.10">
    <property type="entry name" value="Single-stranded right-handed beta-helix, Pectin lyase-like"/>
    <property type="match status" value="1"/>
</dbReference>
<evidence type="ECO:0000259" key="2">
    <source>
        <dbReference type="Pfam" id="PF12708"/>
    </source>
</evidence>
<feature type="domain" description="Rhamnogalacturonase A/B/Epimerase-like pectate lyase" evidence="2">
    <location>
        <begin position="100"/>
        <end position="168"/>
    </location>
</feature>
<sequence>MNNQSDGNPDRTEQEQYTEKPSSTEKEGAAKLSRRKLLASLGITGAAVASGGLIHTLNGSASVLNSVYGNPDTVGADEVSYQYAANLTERTVGAKLRESMSVLDFGAAGDGIANDAPAIQSAIDHAAGNGGGVIFFPKGSYRLAVQVKLPSNITLQAEPGTVKIIMNGTTLKVPFITAVHCKTDHFLFATNIHLYGLDFINEANLVAGIHYVTYCAWYSINVRNVSMRRCTSHNMGLQYMTHAVRQWGTYNQALASNTDPNIDPAVSAGLSATGGDLNKDFLFADNRTYTQDGALVQMFRYEFCEKGLIHANDSVRGSISGWGGAAGKVEGGNLQHYRRCRHVNRTQNRLYEPNALYIINGYMCNDTGNYVERGIDLGIDYEGCFYCTAEHNTVKNSGNGSLAIFYASVGNKFIGNTCIEDGSAQNINDLFQLGTKWDPSSGNYLFVNKGSGFTNIAGTDECVFIGNEFIWLGETGAGIVDIGDFSHYALRDNKFTNVVIDMNFNNSGNSLLSHNEFHITRDVRKSIIDIGDLSGAVAQWTTIEYNDFYIKAQQSSGTSAINLFNDAGQPVKTYVIGNRIYDFNNYIESDISYEGASASAAGIHIFVIRDNLLKNVRHKSAKLARVLLQLSNNYTLQGKPFPAGDGAPVLTQLGDGVQIVAGTKFPYANLEGKTKEGLIAINDGFLLADVHGRQASASYQPGDVAWAAVGAIDKVYFCITGGTSSTGSFPGNEGNAIPDGSVVWRYLGRRQVLSEYGMIGNEQ</sequence>
<evidence type="ECO:0000313" key="3">
    <source>
        <dbReference type="EMBL" id="TNJ67766.1"/>
    </source>
</evidence>
<dbReference type="SUPFAM" id="SSF51126">
    <property type="entry name" value="Pectin lyase-like"/>
    <property type="match status" value="1"/>
</dbReference>
<name>A0A5C4TGK0_9BACL</name>
<feature type="region of interest" description="Disordered" evidence="1">
    <location>
        <begin position="1"/>
        <end position="31"/>
    </location>
</feature>
<dbReference type="InterPro" id="IPR012334">
    <property type="entry name" value="Pectin_lyas_fold"/>
</dbReference>
<gene>
    <name evidence="3" type="ORF">FE784_03175</name>
</gene>
<reference evidence="3 4" key="1">
    <citation type="submission" date="2019-05" db="EMBL/GenBank/DDBJ databases">
        <title>We sequenced the genome of Paenibacillus hemerocallicola KCTC 33185 for further insight into its adaptation and study the phylogeny of Paenibacillus.</title>
        <authorList>
            <person name="Narsing Rao M.P."/>
        </authorList>
    </citation>
    <scope>NUCLEOTIDE SEQUENCE [LARGE SCALE GENOMIC DNA]</scope>
    <source>
        <strain evidence="3 4">KCTC 33185</strain>
    </source>
</reference>
<dbReference type="Pfam" id="PF12708">
    <property type="entry name" value="Pect-lyase_RHGA_epim"/>
    <property type="match status" value="1"/>
</dbReference>
<organism evidence="3 4">
    <name type="scientific">Paenibacillus hemerocallicola</name>
    <dbReference type="NCBI Taxonomy" id="1172614"/>
    <lineage>
        <taxon>Bacteria</taxon>
        <taxon>Bacillati</taxon>
        <taxon>Bacillota</taxon>
        <taxon>Bacilli</taxon>
        <taxon>Bacillales</taxon>
        <taxon>Paenibacillaceae</taxon>
        <taxon>Paenibacillus</taxon>
    </lineage>
</organism>
<evidence type="ECO:0000313" key="4">
    <source>
        <dbReference type="Proteomes" id="UP000307943"/>
    </source>
</evidence>
<proteinExistence type="predicted"/>
<dbReference type="PROSITE" id="PS51318">
    <property type="entry name" value="TAT"/>
    <property type="match status" value="1"/>
</dbReference>
<dbReference type="InterPro" id="IPR011050">
    <property type="entry name" value="Pectin_lyase_fold/virulence"/>
</dbReference>
<protein>
    <recommendedName>
        <fullName evidence="2">Rhamnogalacturonase A/B/Epimerase-like pectate lyase domain-containing protein</fullName>
    </recommendedName>
</protein>
<comment type="caution">
    <text evidence="3">The sequence shown here is derived from an EMBL/GenBank/DDBJ whole genome shotgun (WGS) entry which is preliminary data.</text>
</comment>
<dbReference type="InterPro" id="IPR024535">
    <property type="entry name" value="RHGA/B-epi-like_pectate_lyase"/>
</dbReference>
<feature type="compositionally biased region" description="Basic and acidic residues" evidence="1">
    <location>
        <begin position="8"/>
        <end position="29"/>
    </location>
</feature>
<dbReference type="EMBL" id="VDCQ01000003">
    <property type="protein sequence ID" value="TNJ67766.1"/>
    <property type="molecule type" value="Genomic_DNA"/>
</dbReference>
<dbReference type="AlphaFoldDB" id="A0A5C4TGK0"/>